<feature type="compositionally biased region" description="Pro residues" evidence="1">
    <location>
        <begin position="235"/>
        <end position="251"/>
    </location>
</feature>
<dbReference type="GO" id="GO:0035091">
    <property type="term" value="F:phosphatidylinositol binding"/>
    <property type="evidence" value="ECO:0007669"/>
    <property type="project" value="InterPro"/>
</dbReference>
<name>A0AAV5A725_9AGAM</name>
<keyword evidence="3" id="KW-1185">Reference proteome</keyword>
<evidence type="ECO:0000313" key="3">
    <source>
        <dbReference type="Proteomes" id="UP001050691"/>
    </source>
</evidence>
<feature type="region of interest" description="Disordered" evidence="1">
    <location>
        <begin position="289"/>
        <end position="311"/>
    </location>
</feature>
<evidence type="ECO:0008006" key="4">
    <source>
        <dbReference type="Google" id="ProtNLM"/>
    </source>
</evidence>
<dbReference type="InterPro" id="IPR036871">
    <property type="entry name" value="PX_dom_sf"/>
</dbReference>
<comment type="caution">
    <text evidence="2">The sequence shown here is derived from an EMBL/GenBank/DDBJ whole genome shotgun (WGS) entry which is preliminary data.</text>
</comment>
<protein>
    <recommendedName>
        <fullName evidence="4">PX domain-containing protein</fullName>
    </recommendedName>
</protein>
<feature type="region of interest" description="Disordered" evidence="1">
    <location>
        <begin position="110"/>
        <end position="130"/>
    </location>
</feature>
<feature type="compositionally biased region" description="Pro residues" evidence="1">
    <location>
        <begin position="359"/>
        <end position="371"/>
    </location>
</feature>
<reference evidence="2" key="1">
    <citation type="submission" date="2021-10" db="EMBL/GenBank/DDBJ databases">
        <title>De novo Genome Assembly of Clathrus columnatus (Basidiomycota, Fungi) Using Illumina and Nanopore Sequence Data.</title>
        <authorList>
            <person name="Ogiso-Tanaka E."/>
            <person name="Itagaki H."/>
            <person name="Hosoya T."/>
            <person name="Hosaka K."/>
        </authorList>
    </citation>
    <scope>NUCLEOTIDE SEQUENCE</scope>
    <source>
        <strain evidence="2">MO-923</strain>
    </source>
</reference>
<feature type="compositionally biased region" description="Low complexity" evidence="1">
    <location>
        <begin position="603"/>
        <end position="618"/>
    </location>
</feature>
<evidence type="ECO:0000313" key="2">
    <source>
        <dbReference type="EMBL" id="GJJ08361.1"/>
    </source>
</evidence>
<feature type="compositionally biased region" description="Polar residues" evidence="1">
    <location>
        <begin position="451"/>
        <end position="462"/>
    </location>
</feature>
<sequence>MDTVFMGPDSGPPTHLNYKRGVLKPAPREFTIEILSPVKHGGNYSYGVRVCPVSRLVSDTRSVSSRASNHTEYEIWRRWEDCLDFQTTLETEYEQLSRRKVRVLKRGGKKHDGESIYSQSNGAASFDSLPEGPDPREVVLNVHELIPLLNKKGTLFRPSRATIEQRGAEFAAMMHGLFNPDPDAPVLLRELRNSQTVRDFFGFWRRDKDTAEKYGTKMLHSNRSLSSIRHVPGQDYPPLPSPASTVSPPPTPLTPTHMTEAARIKRDATATVLSQTSQSKVQYYEDSYFPTIPSSSPQDGLATRNPPKPLHAEHMTFTDELLMDDTNSHYSSEPWQNHPHIHNIPIAEDRGYRHRPHLPQQPPPPVPPPSTRPTNAEPTRVGLRPRSNSSTAPDYRRAYTQGAELHPMPLRSPEGLMTRQQQTSSTAPNHSLQTFSSNPSLRDRHEPTLKSPPSTSNFSQTTSISSRFSNMSLNRSSVNSSVSAFTHMSKSSQKADIYEEGECEYDDISAAFPSPPLSSHRTPLSNIDEGRPAPNVAVRDYRSSMASVRTEVSADGVLPPHLREAWGLNDDDDGSERDSFVDSYLAYPGDTRIRKGTSRNSHRYSGSSLSSSGSFGSTGEQSEIVAIKAAYHEHIVMFRADRSSSLRDIHQRIRERLVLHESVPMKAGFVLAYIPSSSSKGQRNRGLALPTVSDTSRLRLLQNDMDWQTALSGCNSKISIRVLDLNAVPRYI</sequence>
<dbReference type="EMBL" id="BPWL01000003">
    <property type="protein sequence ID" value="GJJ08361.1"/>
    <property type="molecule type" value="Genomic_DNA"/>
</dbReference>
<dbReference type="AlphaFoldDB" id="A0AAV5A725"/>
<proteinExistence type="predicted"/>
<organism evidence="2 3">
    <name type="scientific">Clathrus columnatus</name>
    <dbReference type="NCBI Taxonomy" id="1419009"/>
    <lineage>
        <taxon>Eukaryota</taxon>
        <taxon>Fungi</taxon>
        <taxon>Dikarya</taxon>
        <taxon>Basidiomycota</taxon>
        <taxon>Agaricomycotina</taxon>
        <taxon>Agaricomycetes</taxon>
        <taxon>Phallomycetidae</taxon>
        <taxon>Phallales</taxon>
        <taxon>Clathraceae</taxon>
        <taxon>Clathrus</taxon>
    </lineage>
</organism>
<feature type="region of interest" description="Disordered" evidence="1">
    <location>
        <begin position="228"/>
        <end position="251"/>
    </location>
</feature>
<accession>A0AAV5A725</accession>
<dbReference type="Proteomes" id="UP001050691">
    <property type="component" value="Unassembled WGS sequence"/>
</dbReference>
<feature type="region of interest" description="Disordered" evidence="1">
    <location>
        <begin position="512"/>
        <end position="534"/>
    </location>
</feature>
<dbReference type="Gene3D" id="3.30.1520.10">
    <property type="entry name" value="Phox-like domain"/>
    <property type="match status" value="1"/>
</dbReference>
<evidence type="ECO:0000256" key="1">
    <source>
        <dbReference type="SAM" id="MobiDB-lite"/>
    </source>
</evidence>
<feature type="region of interest" description="Disordered" evidence="1">
    <location>
        <begin position="353"/>
        <end position="462"/>
    </location>
</feature>
<feature type="region of interest" description="Disordered" evidence="1">
    <location>
        <begin position="591"/>
        <end position="618"/>
    </location>
</feature>
<feature type="compositionally biased region" description="Polar residues" evidence="1">
    <location>
        <begin position="418"/>
        <end position="440"/>
    </location>
</feature>
<gene>
    <name evidence="2" type="ORF">Clacol_002575</name>
</gene>